<evidence type="ECO:0000313" key="2">
    <source>
        <dbReference type="EMBL" id="MBD8491194.1"/>
    </source>
</evidence>
<dbReference type="Proteomes" id="UP000647133">
    <property type="component" value="Unassembled WGS sequence"/>
</dbReference>
<evidence type="ECO:0000256" key="1">
    <source>
        <dbReference type="SAM" id="Phobius"/>
    </source>
</evidence>
<evidence type="ECO:0000313" key="3">
    <source>
        <dbReference type="Proteomes" id="UP000647133"/>
    </source>
</evidence>
<keyword evidence="3" id="KW-1185">Reference proteome</keyword>
<keyword evidence="1" id="KW-0472">Membrane</keyword>
<dbReference type="EMBL" id="JACYTQ010000011">
    <property type="protein sequence ID" value="MBD8491194.1"/>
    <property type="molecule type" value="Genomic_DNA"/>
</dbReference>
<sequence>MKTKRLFYFIGILVMAMVIWMVSDTISQPGVKDLKMDFIEVAFYRNENNTGPIKRIYAVTVEDTLWTEMSKYGELMPHTKYGNTQVFFFLSSQESPKKLRSEPPYFDVRFDKYCVGKFEKKPMGEESFRKYPFENN</sequence>
<proteinExistence type="predicted"/>
<dbReference type="RefSeq" id="WP_192012073.1">
    <property type="nucleotide sequence ID" value="NZ_JACYTQ010000011.1"/>
</dbReference>
<protein>
    <submittedName>
        <fullName evidence="2">Uncharacterized protein</fullName>
    </submittedName>
</protein>
<feature type="transmembrane region" description="Helical" evidence="1">
    <location>
        <begin position="6"/>
        <end position="26"/>
    </location>
</feature>
<keyword evidence="1" id="KW-0812">Transmembrane</keyword>
<name>A0ABR9AUB8_9BACT</name>
<comment type="caution">
    <text evidence="2">The sequence shown here is derived from an EMBL/GenBank/DDBJ whole genome shotgun (WGS) entry which is preliminary data.</text>
</comment>
<accession>A0ABR9AUB8</accession>
<organism evidence="2 3">
    <name type="scientific">Echinicola arenosa</name>
    <dbReference type="NCBI Taxonomy" id="2774144"/>
    <lineage>
        <taxon>Bacteria</taxon>
        <taxon>Pseudomonadati</taxon>
        <taxon>Bacteroidota</taxon>
        <taxon>Cytophagia</taxon>
        <taxon>Cytophagales</taxon>
        <taxon>Cyclobacteriaceae</taxon>
        <taxon>Echinicola</taxon>
    </lineage>
</organism>
<gene>
    <name evidence="2" type="ORF">IFO69_20745</name>
</gene>
<keyword evidence="1" id="KW-1133">Transmembrane helix</keyword>
<reference evidence="2 3" key="1">
    <citation type="submission" date="2020-09" db="EMBL/GenBank/DDBJ databases">
        <title>Echinicola sp. CAU 1574 isolated from sand of Sido Beach.</title>
        <authorList>
            <person name="Kim W."/>
        </authorList>
    </citation>
    <scope>NUCLEOTIDE SEQUENCE [LARGE SCALE GENOMIC DNA]</scope>
    <source>
        <strain evidence="2 3">CAU 1574</strain>
    </source>
</reference>